<dbReference type="Gramene" id="C.cajan_46247.t">
    <property type="protein sequence ID" value="C.cajan_46247.t.cds1"/>
    <property type="gene ID" value="C.cajan_46247"/>
</dbReference>
<organism evidence="1 2">
    <name type="scientific">Cajanus cajan</name>
    <name type="common">Pigeon pea</name>
    <name type="synonym">Cajanus indicus</name>
    <dbReference type="NCBI Taxonomy" id="3821"/>
    <lineage>
        <taxon>Eukaryota</taxon>
        <taxon>Viridiplantae</taxon>
        <taxon>Streptophyta</taxon>
        <taxon>Embryophyta</taxon>
        <taxon>Tracheophyta</taxon>
        <taxon>Spermatophyta</taxon>
        <taxon>Magnoliopsida</taxon>
        <taxon>eudicotyledons</taxon>
        <taxon>Gunneridae</taxon>
        <taxon>Pentapetalae</taxon>
        <taxon>rosids</taxon>
        <taxon>fabids</taxon>
        <taxon>Fabales</taxon>
        <taxon>Fabaceae</taxon>
        <taxon>Papilionoideae</taxon>
        <taxon>50 kb inversion clade</taxon>
        <taxon>NPAAA clade</taxon>
        <taxon>indigoferoid/millettioid clade</taxon>
        <taxon>Phaseoleae</taxon>
        <taxon>Cajanus</taxon>
    </lineage>
</organism>
<comment type="caution">
    <text evidence="1">The sequence shown here is derived from an EMBL/GenBank/DDBJ whole genome shotgun (WGS) entry which is preliminary data.</text>
</comment>
<keyword evidence="2" id="KW-1185">Reference proteome</keyword>
<sequence>MPNISEFKHKDAQAKAEYVKKLHEQVKAQTKKKIESYIKQANKGKKKFIFEPGDWVWVHMRKERFLEQKKSNLQPRGDGPF</sequence>
<name>A0A151UE49_CAJCA</name>
<evidence type="ECO:0000313" key="2">
    <source>
        <dbReference type="Proteomes" id="UP000075243"/>
    </source>
</evidence>
<dbReference type="Proteomes" id="UP000075243">
    <property type="component" value="Unassembled WGS sequence"/>
</dbReference>
<dbReference type="OMA" id="WATERNN"/>
<accession>A0A151UE49</accession>
<proteinExistence type="predicted"/>
<dbReference type="AlphaFoldDB" id="A0A151UE49"/>
<protein>
    <submittedName>
        <fullName evidence="1">Uncharacterized protein</fullName>
    </submittedName>
</protein>
<dbReference type="EMBL" id="AGCT01027495">
    <property type="protein sequence ID" value="KYP77616.1"/>
    <property type="molecule type" value="Genomic_DNA"/>
</dbReference>
<gene>
    <name evidence="1" type="ORF">KK1_047667</name>
</gene>
<reference evidence="1" key="1">
    <citation type="journal article" date="2012" name="Nat. Biotechnol.">
        <title>Draft genome sequence of pigeonpea (Cajanus cajan), an orphan legume crop of resource-poor farmers.</title>
        <authorList>
            <person name="Varshney R.K."/>
            <person name="Chen W."/>
            <person name="Li Y."/>
            <person name="Bharti A.K."/>
            <person name="Saxena R.K."/>
            <person name="Schlueter J.A."/>
            <person name="Donoghue M.T."/>
            <person name="Azam S."/>
            <person name="Fan G."/>
            <person name="Whaley A.M."/>
            <person name="Farmer A.D."/>
            <person name="Sheridan J."/>
            <person name="Iwata A."/>
            <person name="Tuteja R."/>
            <person name="Penmetsa R.V."/>
            <person name="Wu W."/>
            <person name="Upadhyaya H.D."/>
            <person name="Yang S.P."/>
            <person name="Shah T."/>
            <person name="Saxena K.B."/>
            <person name="Michael T."/>
            <person name="McCombie W.R."/>
            <person name="Yang B."/>
            <person name="Zhang G."/>
            <person name="Yang H."/>
            <person name="Wang J."/>
            <person name="Spillane C."/>
            <person name="Cook D.R."/>
            <person name="May G.D."/>
            <person name="Xu X."/>
            <person name="Jackson S.A."/>
        </authorList>
    </citation>
    <scope>NUCLEOTIDE SEQUENCE [LARGE SCALE GENOMIC DNA]</scope>
</reference>
<evidence type="ECO:0000313" key="1">
    <source>
        <dbReference type="EMBL" id="KYP77616.1"/>
    </source>
</evidence>